<evidence type="ECO:0000256" key="1">
    <source>
        <dbReference type="SAM" id="MobiDB-lite"/>
    </source>
</evidence>
<keyword evidence="3" id="KW-1185">Reference proteome</keyword>
<dbReference type="EMBL" id="JABCIY010000270">
    <property type="protein sequence ID" value="KAF7186092.1"/>
    <property type="molecule type" value="Genomic_DNA"/>
</dbReference>
<dbReference type="AlphaFoldDB" id="A0A8H6R936"/>
<evidence type="ECO:0008006" key="4">
    <source>
        <dbReference type="Google" id="ProtNLM"/>
    </source>
</evidence>
<gene>
    <name evidence="2" type="ORF">HII31_12619</name>
</gene>
<organism evidence="2 3">
    <name type="scientific">Pseudocercospora fuligena</name>
    <dbReference type="NCBI Taxonomy" id="685502"/>
    <lineage>
        <taxon>Eukaryota</taxon>
        <taxon>Fungi</taxon>
        <taxon>Dikarya</taxon>
        <taxon>Ascomycota</taxon>
        <taxon>Pezizomycotina</taxon>
        <taxon>Dothideomycetes</taxon>
        <taxon>Dothideomycetidae</taxon>
        <taxon>Mycosphaerellales</taxon>
        <taxon>Mycosphaerellaceae</taxon>
        <taxon>Pseudocercospora</taxon>
    </lineage>
</organism>
<feature type="region of interest" description="Disordered" evidence="1">
    <location>
        <begin position="34"/>
        <end position="53"/>
    </location>
</feature>
<dbReference type="Proteomes" id="UP000660729">
    <property type="component" value="Unassembled WGS sequence"/>
</dbReference>
<comment type="caution">
    <text evidence="2">The sequence shown here is derived from an EMBL/GenBank/DDBJ whole genome shotgun (WGS) entry which is preliminary data.</text>
</comment>
<name>A0A8H6R936_9PEZI</name>
<proteinExistence type="predicted"/>
<evidence type="ECO:0000313" key="2">
    <source>
        <dbReference type="EMBL" id="KAF7186092.1"/>
    </source>
</evidence>
<reference evidence="2" key="1">
    <citation type="submission" date="2020-04" db="EMBL/GenBank/DDBJ databases">
        <title>Draft genome resource of the tomato pathogen Pseudocercospora fuligena.</title>
        <authorList>
            <person name="Zaccaron A."/>
        </authorList>
    </citation>
    <scope>NUCLEOTIDE SEQUENCE</scope>
    <source>
        <strain evidence="2">PF001</strain>
    </source>
</reference>
<dbReference type="OrthoDB" id="3637282at2759"/>
<evidence type="ECO:0000313" key="3">
    <source>
        <dbReference type="Proteomes" id="UP000660729"/>
    </source>
</evidence>
<protein>
    <recommendedName>
        <fullName evidence="4">F-box domain-containing protein</fullName>
    </recommendedName>
</protein>
<sequence>MVQYRPPGNNSPSERDYWRLKSYEELSCKDSRRSLGHGPFRSGPKDQNPCGPKFSNDKGRLVYLCSRMDRGLLNYEKCSSGELKQFCDRRQITLRPAWQHKMSYMYLLENLDARGVFDGILRLPSELRLQIYERYFDWIRSVIYAYELLVPPPLAQVCRVWRNEVLPLFYSSFRYRMTISNRISHHDTRAGTATWTLFRKPDFKPLVKCSHLLQFVTRIRLQAYYLIKDENGYFKNQFDAWEFDFRPFYGPKATRKVGRREIMSASEAKAWDEIGEEIQAYFSRALLRDDKSFQSLDDKAVFWIYARAWKHTTAHHALSARFYPEYSRKPQ</sequence>
<accession>A0A8H6R936</accession>